<evidence type="ECO:0000256" key="3">
    <source>
        <dbReference type="ARBA" id="ARBA00022490"/>
    </source>
</evidence>
<dbReference type="InterPro" id="IPR049401">
    <property type="entry name" value="DZF_dom_N"/>
</dbReference>
<dbReference type="GO" id="GO:0003725">
    <property type="term" value="F:double-stranded RNA binding"/>
    <property type="evidence" value="ECO:0007669"/>
    <property type="project" value="InterPro"/>
</dbReference>
<gene>
    <name evidence="16" type="primary">LOC117734602</name>
</gene>
<evidence type="ECO:0000313" key="17">
    <source>
        <dbReference type="Proteomes" id="UP000694565"/>
    </source>
</evidence>
<evidence type="ECO:0000256" key="2">
    <source>
        <dbReference type="ARBA" id="ARBA00004496"/>
    </source>
</evidence>
<keyword evidence="4" id="KW-0597">Phosphoprotein</keyword>
<dbReference type="PANTHER" id="PTHR45762:SF4">
    <property type="entry name" value="INTERLEUKIN ENHANCER-BINDING FACTOR 3"/>
    <property type="match status" value="1"/>
</dbReference>
<dbReference type="GeneTree" id="ENSGT00940000156719"/>
<dbReference type="Gene3D" id="3.30.460.10">
    <property type="entry name" value="Beta Polymerase, domain 2"/>
    <property type="match status" value="1"/>
</dbReference>
<feature type="domain" description="DRBM" evidence="14">
    <location>
        <begin position="501"/>
        <end position="567"/>
    </location>
</feature>
<evidence type="ECO:0000256" key="9">
    <source>
        <dbReference type="ARBA" id="ARBA00023125"/>
    </source>
</evidence>
<dbReference type="InterPro" id="IPR014720">
    <property type="entry name" value="dsRBD_dom"/>
</dbReference>
<dbReference type="SMART" id="SM00572">
    <property type="entry name" value="DZF"/>
    <property type="match status" value="1"/>
</dbReference>
<dbReference type="Gene3D" id="1.10.1410.40">
    <property type="match status" value="1"/>
</dbReference>
<evidence type="ECO:0000259" key="14">
    <source>
        <dbReference type="PROSITE" id="PS50137"/>
    </source>
</evidence>
<keyword evidence="10" id="KW-0804">Transcription</keyword>
<keyword evidence="5" id="KW-0677">Repeat</keyword>
<dbReference type="GO" id="GO:0003727">
    <property type="term" value="F:single-stranded RNA binding"/>
    <property type="evidence" value="ECO:0007669"/>
    <property type="project" value="TreeGrafter"/>
</dbReference>
<dbReference type="SMART" id="SM00358">
    <property type="entry name" value="DSRM"/>
    <property type="match status" value="2"/>
</dbReference>
<keyword evidence="6 12" id="KW-0694">RNA-binding</keyword>
<organism evidence="16 17">
    <name type="scientific">Cyclopterus lumpus</name>
    <name type="common">Lumpsucker</name>
    <dbReference type="NCBI Taxonomy" id="8103"/>
    <lineage>
        <taxon>Eukaryota</taxon>
        <taxon>Metazoa</taxon>
        <taxon>Chordata</taxon>
        <taxon>Craniata</taxon>
        <taxon>Vertebrata</taxon>
        <taxon>Euteleostomi</taxon>
        <taxon>Actinopterygii</taxon>
        <taxon>Neopterygii</taxon>
        <taxon>Teleostei</taxon>
        <taxon>Neoteleostei</taxon>
        <taxon>Acanthomorphata</taxon>
        <taxon>Eupercaria</taxon>
        <taxon>Perciformes</taxon>
        <taxon>Cottioidei</taxon>
        <taxon>Cottales</taxon>
        <taxon>Cyclopteridae</taxon>
        <taxon>Cyclopterus</taxon>
    </lineage>
</organism>
<evidence type="ECO:0000256" key="4">
    <source>
        <dbReference type="ARBA" id="ARBA00022553"/>
    </source>
</evidence>
<dbReference type="InterPro" id="IPR043519">
    <property type="entry name" value="NT_sf"/>
</dbReference>
<dbReference type="GO" id="GO:0005737">
    <property type="term" value="C:cytoplasm"/>
    <property type="evidence" value="ECO:0007669"/>
    <property type="project" value="UniProtKB-SubCell"/>
</dbReference>
<reference evidence="16" key="1">
    <citation type="submission" date="2025-08" db="UniProtKB">
        <authorList>
            <consortium name="Ensembl"/>
        </authorList>
    </citation>
    <scope>IDENTIFICATION</scope>
</reference>
<dbReference type="GO" id="GO:0003677">
    <property type="term" value="F:DNA binding"/>
    <property type="evidence" value="ECO:0007669"/>
    <property type="project" value="UniProtKB-KW"/>
</dbReference>
<proteinExistence type="predicted"/>
<evidence type="ECO:0000256" key="1">
    <source>
        <dbReference type="ARBA" id="ARBA00004123"/>
    </source>
</evidence>
<evidence type="ECO:0000256" key="8">
    <source>
        <dbReference type="ARBA" id="ARBA00023118"/>
    </source>
</evidence>
<name>A0A8C3G9V6_CYCLU</name>
<keyword evidence="8" id="KW-0051">Antiviral defense</keyword>
<dbReference type="InterPro" id="IPR006561">
    <property type="entry name" value="DZF_dom"/>
</dbReference>
<protein>
    <submittedName>
        <fullName evidence="16">Interleukin enhancer binding factor 3b</fullName>
    </submittedName>
</protein>
<evidence type="ECO:0000256" key="7">
    <source>
        <dbReference type="ARBA" id="ARBA00023015"/>
    </source>
</evidence>
<feature type="domain" description="DRBM" evidence="14">
    <location>
        <begin position="386"/>
        <end position="455"/>
    </location>
</feature>
<feature type="region of interest" description="Disordered" evidence="13">
    <location>
        <begin position="573"/>
        <end position="630"/>
    </location>
</feature>
<dbReference type="FunFam" id="3.30.460.10:FF:000003">
    <property type="entry name" value="interleukin enhancer-binding factor 3 isoform X2"/>
    <property type="match status" value="1"/>
</dbReference>
<feature type="compositionally biased region" description="Basic residues" evidence="13">
    <location>
        <begin position="604"/>
        <end position="616"/>
    </location>
</feature>
<comment type="subcellular location">
    <subcellularLocation>
        <location evidence="2">Cytoplasm</location>
    </subcellularLocation>
    <subcellularLocation>
        <location evidence="1">Nucleus</location>
    </subcellularLocation>
</comment>
<dbReference type="Ensembl" id="ENSCLMT00005046848.1">
    <property type="protein sequence ID" value="ENSCLMP00005045263.1"/>
    <property type="gene ID" value="ENSCLMG00005020713.1"/>
</dbReference>
<accession>A0A8C3G9V6</accession>
<dbReference type="FunFam" id="3.30.160.20:FF:000006">
    <property type="entry name" value="interleukin enhancer-binding factor 3 isoform X2"/>
    <property type="match status" value="1"/>
</dbReference>
<evidence type="ECO:0000256" key="13">
    <source>
        <dbReference type="SAM" id="MobiDB-lite"/>
    </source>
</evidence>
<feature type="compositionally biased region" description="Gly residues" evidence="13">
    <location>
        <begin position="617"/>
        <end position="627"/>
    </location>
</feature>
<dbReference type="Pfam" id="PF20965">
    <property type="entry name" value="DZF_C"/>
    <property type="match status" value="1"/>
</dbReference>
<keyword evidence="3" id="KW-0963">Cytoplasm</keyword>
<dbReference type="PROSITE" id="PS50137">
    <property type="entry name" value="DS_RBD"/>
    <property type="match status" value="2"/>
</dbReference>
<evidence type="ECO:0000256" key="5">
    <source>
        <dbReference type="ARBA" id="ARBA00022737"/>
    </source>
</evidence>
<evidence type="ECO:0000256" key="6">
    <source>
        <dbReference type="ARBA" id="ARBA00022884"/>
    </source>
</evidence>
<keyword evidence="9" id="KW-0238">DNA-binding</keyword>
<dbReference type="FunFam" id="1.10.1410.40:FF:000001">
    <property type="entry name" value="interleukin enhancer-binding factor 3 isoform X1"/>
    <property type="match status" value="1"/>
</dbReference>
<dbReference type="PANTHER" id="PTHR45762">
    <property type="entry name" value="ZINC FINGER RNA-BINDING PROTEIN"/>
    <property type="match status" value="1"/>
</dbReference>
<evidence type="ECO:0000256" key="10">
    <source>
        <dbReference type="ARBA" id="ARBA00023163"/>
    </source>
</evidence>
<feature type="compositionally biased region" description="Low complexity" evidence="13">
    <location>
        <begin position="592"/>
        <end position="603"/>
    </location>
</feature>
<dbReference type="AlphaFoldDB" id="A0A8C3G9V6"/>
<dbReference type="PROSITE" id="PS51703">
    <property type="entry name" value="DZF"/>
    <property type="match status" value="1"/>
</dbReference>
<keyword evidence="7" id="KW-0805">Transcription regulation</keyword>
<evidence type="ECO:0000256" key="11">
    <source>
        <dbReference type="ARBA" id="ARBA00023242"/>
    </source>
</evidence>
<feature type="region of interest" description="Disordered" evidence="13">
    <location>
        <begin position="324"/>
        <end position="389"/>
    </location>
</feature>
<sequence length="800" mass="86440">MRHRSMRVFMNDDRHVMAKHSVIYPTQEELESVQNMVSHSERALKAVSDWLDKQEKVPPMSDSDSHRDQATRSLRGVMRVGLVAKGLLLKGDLDLELVLLCKEKPTINLLKKVSENLVSQLKAITEDKYVVTQHVQEASIVIKNTKESPLTLTIHLTSPLVREEIEKAVSGESLSVNDPPDVLDRQKCLTALASLRHAKWFQARANGLRSCVIVIRILRDLCARVPTWAPLRGWPLELICEKAIGTGNRPMGAGEALRRVLECLASGILMSDGAGISDPCEKEATDAIGHLDCQQREDITASAQHALRLSAFGQLHKVLGMDPLPSKMPKKPRSETPIDYTVQIPPSTAYAPPMKRPIEEEEGIDDKSPNKKKKKLQKKSPEEKAEPPQAMNALMRLNQLKPGLQYKLISQTGPIHVPVFTMAVEVDGKTFEASGPSKRTAKLHVAVKVLQDMGLPTGVELKAAETVKPEEVVVPVAVEEFKPVITPIENARQQGPILTKHGKNPVMELNEKRRGLKYELISETGGSHDKRFVMEVEIDGQKFQGTGSNKKVAKAYAALAALERLFPEGSMAEAAKKKKGPPMHAPGFNMMGSSGAGEAASPRGRGRGGGRGRGRGRGFNNGGGYSQGGKRKAPLTVAHILLCSDYYNNGGTNGGAGASNSPLGGAPPASAAPGSVQASYGSYYQNDGAYTAPFTRQGSYNQYGQGYGQGKKTFNQNQGGAGGYSYSTAYPSQVTGGAGGSQDYSYEGFNTQSNYNSQGGAGGGGGNNNNNNQGFGINHSQYHNPVGYGRGDGSMNYQYR</sequence>
<dbReference type="Pfam" id="PF00035">
    <property type="entry name" value="dsrm"/>
    <property type="match status" value="2"/>
</dbReference>
<dbReference type="InterPro" id="IPR049402">
    <property type="entry name" value="DZF_dom_C"/>
</dbReference>
<evidence type="ECO:0000256" key="12">
    <source>
        <dbReference type="PROSITE-ProRule" id="PRU00266"/>
    </source>
</evidence>
<dbReference type="CDD" id="cd19910">
    <property type="entry name" value="DSRM_ILF3_rpt1"/>
    <property type="match status" value="1"/>
</dbReference>
<dbReference type="Pfam" id="PF07528">
    <property type="entry name" value="DZF_N"/>
    <property type="match status" value="1"/>
</dbReference>
<dbReference type="Proteomes" id="UP000694565">
    <property type="component" value="Unplaced"/>
</dbReference>
<reference evidence="16" key="2">
    <citation type="submission" date="2025-09" db="UniProtKB">
        <authorList>
            <consortium name="Ensembl"/>
        </authorList>
    </citation>
    <scope>IDENTIFICATION</scope>
</reference>
<feature type="region of interest" description="Disordered" evidence="13">
    <location>
        <begin position="749"/>
        <end position="800"/>
    </location>
</feature>
<feature type="compositionally biased region" description="Low complexity" evidence="13">
    <location>
        <begin position="768"/>
        <end position="778"/>
    </location>
</feature>
<feature type="domain" description="DZF" evidence="15">
    <location>
        <begin position="7"/>
        <end position="362"/>
    </location>
</feature>
<dbReference type="CDD" id="cd19912">
    <property type="entry name" value="DSRM_ILF3_rpt2"/>
    <property type="match status" value="1"/>
</dbReference>
<keyword evidence="17" id="KW-1185">Reference proteome</keyword>
<keyword evidence="11" id="KW-0539">Nucleus</keyword>
<evidence type="ECO:0000259" key="15">
    <source>
        <dbReference type="PROSITE" id="PS51703"/>
    </source>
</evidence>
<dbReference type="Gene3D" id="3.30.160.20">
    <property type="match status" value="2"/>
</dbReference>
<dbReference type="InterPro" id="IPR033099">
    <property type="entry name" value="DSRM1_ILF3"/>
</dbReference>
<dbReference type="SUPFAM" id="SSF54768">
    <property type="entry name" value="dsRNA-binding domain-like"/>
    <property type="match status" value="2"/>
</dbReference>
<dbReference type="FunFam" id="3.30.160.20:FF:000008">
    <property type="entry name" value="interleukin enhancer-binding factor 3 isoform X2"/>
    <property type="match status" value="1"/>
</dbReference>
<evidence type="ECO:0000313" key="16">
    <source>
        <dbReference type="Ensembl" id="ENSCLMP00005045263.1"/>
    </source>
</evidence>
<dbReference type="GO" id="GO:0051607">
    <property type="term" value="P:defense response to virus"/>
    <property type="evidence" value="ECO:0007669"/>
    <property type="project" value="UniProtKB-KW"/>
</dbReference>
<dbReference type="GO" id="GO:0071011">
    <property type="term" value="C:precatalytic spliceosome"/>
    <property type="evidence" value="ECO:0007669"/>
    <property type="project" value="TreeGrafter"/>
</dbReference>